<dbReference type="EMBL" id="MCFL01000003">
    <property type="protein sequence ID" value="ORZ40588.1"/>
    <property type="molecule type" value="Genomic_DNA"/>
</dbReference>
<reference evidence="2 3" key="1">
    <citation type="submission" date="2016-07" db="EMBL/GenBank/DDBJ databases">
        <title>Pervasive Adenine N6-methylation of Active Genes in Fungi.</title>
        <authorList>
            <consortium name="DOE Joint Genome Institute"/>
            <person name="Mondo S.J."/>
            <person name="Dannebaum R.O."/>
            <person name="Kuo R.C."/>
            <person name="Labutti K."/>
            <person name="Haridas S."/>
            <person name="Kuo A."/>
            <person name="Salamov A."/>
            <person name="Ahrendt S.R."/>
            <person name="Lipzen A."/>
            <person name="Sullivan W."/>
            <person name="Andreopoulos W.B."/>
            <person name="Clum A."/>
            <person name="Lindquist E."/>
            <person name="Daum C."/>
            <person name="Ramamoorthy G.K."/>
            <person name="Gryganskyi A."/>
            <person name="Culley D."/>
            <person name="Magnuson J.K."/>
            <person name="James T.Y."/>
            <person name="O'Malley M.A."/>
            <person name="Stajich J.E."/>
            <person name="Spatafora J.W."/>
            <person name="Visel A."/>
            <person name="Grigoriev I.V."/>
        </authorList>
    </citation>
    <scope>NUCLEOTIDE SEQUENCE [LARGE SCALE GENOMIC DNA]</scope>
    <source>
        <strain evidence="2 3">PL171</strain>
    </source>
</reference>
<feature type="compositionally biased region" description="Low complexity" evidence="1">
    <location>
        <begin position="33"/>
        <end position="47"/>
    </location>
</feature>
<keyword evidence="3" id="KW-1185">Reference proteome</keyword>
<evidence type="ECO:0000313" key="2">
    <source>
        <dbReference type="EMBL" id="ORZ40588.1"/>
    </source>
</evidence>
<feature type="compositionally biased region" description="Low complexity" evidence="1">
    <location>
        <begin position="117"/>
        <end position="130"/>
    </location>
</feature>
<feature type="region of interest" description="Disordered" evidence="1">
    <location>
        <begin position="30"/>
        <end position="84"/>
    </location>
</feature>
<feature type="region of interest" description="Disordered" evidence="1">
    <location>
        <begin position="115"/>
        <end position="144"/>
    </location>
</feature>
<evidence type="ECO:0000256" key="1">
    <source>
        <dbReference type="SAM" id="MobiDB-lite"/>
    </source>
</evidence>
<organism evidence="2 3">
    <name type="scientific">Catenaria anguillulae PL171</name>
    <dbReference type="NCBI Taxonomy" id="765915"/>
    <lineage>
        <taxon>Eukaryota</taxon>
        <taxon>Fungi</taxon>
        <taxon>Fungi incertae sedis</taxon>
        <taxon>Blastocladiomycota</taxon>
        <taxon>Blastocladiomycetes</taxon>
        <taxon>Blastocladiales</taxon>
        <taxon>Catenariaceae</taxon>
        <taxon>Catenaria</taxon>
    </lineage>
</organism>
<name>A0A1Y2I144_9FUNG</name>
<accession>A0A1Y2I144</accession>
<sequence>MTTSAELTNFWEHFSQTALNKDRGLGVHATLATSPSSTSKRSNKSSNLPTDTSSFVAVPAKRNFSPPSAPSTKAHSSSKKDGNGVKLSTVSKIVASFGRGVASTTGAAVASISTALQPQSQQQQHAVQSSGHHHGDNASFLAPSSTGQIMSATGQQGAAAYTPDAFLNQQVNNSSQIFPTYSLPTSPRPNDAILAKDKSSSTSFLNFRDLLVPHLVSDISPPTGSPPLDLAALVARWPDVLPPDSHWYTMSQLRIHAGAPERSEAGAARLLEYFFRVAVARISVPAGCDAGAASDGRKGRGRRWRVFVV</sequence>
<dbReference type="AlphaFoldDB" id="A0A1Y2I144"/>
<comment type="caution">
    <text evidence="2">The sequence shown here is derived from an EMBL/GenBank/DDBJ whole genome shotgun (WGS) entry which is preliminary data.</text>
</comment>
<protein>
    <submittedName>
        <fullName evidence="2">Uncharacterized protein</fullName>
    </submittedName>
</protein>
<dbReference type="OrthoDB" id="64867at2759"/>
<gene>
    <name evidence="2" type="ORF">BCR44DRAFT_1411508</name>
</gene>
<evidence type="ECO:0000313" key="3">
    <source>
        <dbReference type="Proteomes" id="UP000193411"/>
    </source>
</evidence>
<proteinExistence type="predicted"/>
<dbReference type="Proteomes" id="UP000193411">
    <property type="component" value="Unassembled WGS sequence"/>
</dbReference>